<reference evidence="4 5" key="1">
    <citation type="submission" date="2020-12" db="EMBL/GenBank/DDBJ databases">
        <title>Concerted genomic and epigenomic changes stabilize Arabidopsis allopolyploids.</title>
        <authorList>
            <person name="Chen Z."/>
        </authorList>
    </citation>
    <scope>NUCLEOTIDE SEQUENCE [LARGE SCALE GENOMIC DNA]</scope>
    <source>
        <strain evidence="4">As9502</strain>
        <tissue evidence="4">Leaf</tissue>
    </source>
</reference>
<keyword evidence="3" id="KW-0732">Signal</keyword>
<evidence type="ECO:0000256" key="2">
    <source>
        <dbReference type="SAM" id="Phobius"/>
    </source>
</evidence>
<evidence type="ECO:0000313" key="5">
    <source>
        <dbReference type="Proteomes" id="UP000694251"/>
    </source>
</evidence>
<evidence type="ECO:0000256" key="3">
    <source>
        <dbReference type="SAM" id="SignalP"/>
    </source>
</evidence>
<dbReference type="Proteomes" id="UP000694251">
    <property type="component" value="Chromosome 1"/>
</dbReference>
<feature type="compositionally biased region" description="Basic residues" evidence="1">
    <location>
        <begin position="78"/>
        <end position="92"/>
    </location>
</feature>
<evidence type="ECO:0000313" key="4">
    <source>
        <dbReference type="EMBL" id="KAG7653443.1"/>
    </source>
</evidence>
<keyword evidence="2" id="KW-1133">Transmembrane helix</keyword>
<dbReference type="EMBL" id="JAEFBJ010000001">
    <property type="protein sequence ID" value="KAG7653443.1"/>
    <property type="molecule type" value="Genomic_DNA"/>
</dbReference>
<name>A0A8T2H1H8_ARASU</name>
<dbReference type="OrthoDB" id="1113966at2759"/>
<keyword evidence="5" id="KW-1185">Reference proteome</keyword>
<keyword evidence="2" id="KW-0472">Membrane</keyword>
<protein>
    <recommendedName>
        <fullName evidence="6">Transmembrane protein</fullName>
    </recommendedName>
</protein>
<evidence type="ECO:0000256" key="1">
    <source>
        <dbReference type="SAM" id="MobiDB-lite"/>
    </source>
</evidence>
<feature type="region of interest" description="Disordered" evidence="1">
    <location>
        <begin position="67"/>
        <end position="92"/>
    </location>
</feature>
<proteinExistence type="predicted"/>
<comment type="caution">
    <text evidence="4">The sequence shown here is derived from an EMBL/GenBank/DDBJ whole genome shotgun (WGS) entry which is preliminary data.</text>
</comment>
<feature type="signal peptide" evidence="3">
    <location>
        <begin position="1"/>
        <end position="21"/>
    </location>
</feature>
<feature type="chain" id="PRO_5035838947" description="Transmembrane protein" evidence="3">
    <location>
        <begin position="22"/>
        <end position="169"/>
    </location>
</feature>
<accession>A0A8T2H1H8</accession>
<sequence>MASNLLLIVVLVFVSLSLICGHSPRTLRDAAKQDDDSYVMATNDQESSMVVVEDIVKGRLLARTIVKKSGSKSPPSKSKTKGSKKKEKSLTKKHKSFKIGPLNVALGVFIGIIIAAVVVFIVIVGVICFFIVLCIRHKTKKAQSTEQGTATEKTNGSSENQTSKADDHV</sequence>
<keyword evidence="2" id="KW-0812">Transmembrane</keyword>
<evidence type="ECO:0008006" key="6">
    <source>
        <dbReference type="Google" id="ProtNLM"/>
    </source>
</evidence>
<gene>
    <name evidence="4" type="ORF">ISN44_As01g007100</name>
</gene>
<feature type="transmembrane region" description="Helical" evidence="2">
    <location>
        <begin position="104"/>
        <end position="135"/>
    </location>
</feature>
<feature type="region of interest" description="Disordered" evidence="1">
    <location>
        <begin position="143"/>
        <end position="169"/>
    </location>
</feature>
<organism evidence="4 5">
    <name type="scientific">Arabidopsis suecica</name>
    <name type="common">Swedish thale-cress</name>
    <name type="synonym">Cardaminopsis suecica</name>
    <dbReference type="NCBI Taxonomy" id="45249"/>
    <lineage>
        <taxon>Eukaryota</taxon>
        <taxon>Viridiplantae</taxon>
        <taxon>Streptophyta</taxon>
        <taxon>Embryophyta</taxon>
        <taxon>Tracheophyta</taxon>
        <taxon>Spermatophyta</taxon>
        <taxon>Magnoliopsida</taxon>
        <taxon>eudicotyledons</taxon>
        <taxon>Gunneridae</taxon>
        <taxon>Pentapetalae</taxon>
        <taxon>rosids</taxon>
        <taxon>malvids</taxon>
        <taxon>Brassicales</taxon>
        <taxon>Brassicaceae</taxon>
        <taxon>Camelineae</taxon>
        <taxon>Arabidopsis</taxon>
    </lineage>
</organism>
<dbReference type="AlphaFoldDB" id="A0A8T2H1H8"/>
<feature type="compositionally biased region" description="Polar residues" evidence="1">
    <location>
        <begin position="143"/>
        <end position="163"/>
    </location>
</feature>